<dbReference type="InterPro" id="IPR017452">
    <property type="entry name" value="GPCR_Rhodpsn_7TM"/>
</dbReference>
<sequence length="414" mass="46450">MQTVTNAYIANLAIADECFLVGLPFLLVTSRLKHWPFGLVACKLFVTTSGINQFTSSAFLAVMSADRYVAVCHAVKGASLRTPVVSRLVAVTTWLVSAVLMTPLFMYSSTRVTNNETGTTTCNVFLPDDDDTHTYVIFTLYNFLASFAVPLMLIIIFYSQVIMTLRNTRARKKNTRKKVTRLVLTVIIAYVVCWLPYWLGQIGLMIQLLEIVTMPVSHMTLVNYNIIASIPMYCNSAINPILYAFLSDNFRKSFFKACKCCKALGRFRRRRRNQSQPRTLNHGRRGSSNWPRNTLNCKTACLTRVEGMTTMEEDEDHQRLATEGLAQQVMLHRDPAVSEDEAEDEDIEIEEDEGLVTTGNWSSPGCSLRNHHQQMELLVTKRHSHSAVQGSLITTSAIVCNTSSPGSHITTVDL</sequence>
<dbReference type="EMBL" id="OA882266">
    <property type="protein sequence ID" value="CAD7274270.1"/>
    <property type="molecule type" value="Genomic_DNA"/>
</dbReference>
<evidence type="ECO:0000256" key="1">
    <source>
        <dbReference type="ARBA" id="ARBA00004651"/>
    </source>
</evidence>
<dbReference type="Pfam" id="PF00001">
    <property type="entry name" value="7tm_1"/>
    <property type="match status" value="1"/>
</dbReference>
<dbReference type="Gene3D" id="1.20.1070.10">
    <property type="entry name" value="Rhodopsin 7-helix transmembrane proteins"/>
    <property type="match status" value="1"/>
</dbReference>
<dbReference type="GO" id="GO:0043005">
    <property type="term" value="C:neuron projection"/>
    <property type="evidence" value="ECO:0007669"/>
    <property type="project" value="TreeGrafter"/>
</dbReference>
<evidence type="ECO:0000256" key="7">
    <source>
        <dbReference type="ARBA" id="ARBA00023136"/>
    </source>
</evidence>
<keyword evidence="5 11" id="KW-1133">Transmembrane helix</keyword>
<dbReference type="OrthoDB" id="6076970at2759"/>
<dbReference type="AlphaFoldDB" id="A0A7R9G9M5"/>
<dbReference type="PROSITE" id="PS00237">
    <property type="entry name" value="G_PROTEIN_RECEP_F1_1"/>
    <property type="match status" value="1"/>
</dbReference>
<feature type="transmembrane region" description="Helical" evidence="11">
    <location>
        <begin position="6"/>
        <end position="28"/>
    </location>
</feature>
<reference evidence="13" key="1">
    <citation type="submission" date="2020-11" db="EMBL/GenBank/DDBJ databases">
        <authorList>
            <person name="Tran Van P."/>
        </authorList>
    </citation>
    <scope>NUCLEOTIDE SEQUENCE</scope>
</reference>
<accession>A0A7R9G9M5</accession>
<proteinExistence type="inferred from homology"/>
<dbReference type="EMBL" id="CAJPEX010000229">
    <property type="protein sequence ID" value="CAG0914422.1"/>
    <property type="molecule type" value="Genomic_DNA"/>
</dbReference>
<evidence type="ECO:0000313" key="13">
    <source>
        <dbReference type="EMBL" id="CAD7274270.1"/>
    </source>
</evidence>
<keyword evidence="14" id="KW-1185">Reference proteome</keyword>
<dbReference type="GO" id="GO:0042277">
    <property type="term" value="F:peptide binding"/>
    <property type="evidence" value="ECO:0007669"/>
    <property type="project" value="TreeGrafter"/>
</dbReference>
<keyword evidence="7 11" id="KW-0472">Membrane</keyword>
<dbReference type="PRINTS" id="PR00237">
    <property type="entry name" value="GPCRRHODOPSN"/>
</dbReference>
<dbReference type="PANTHER" id="PTHR24229:SF40">
    <property type="entry name" value="ALLATOSTATIN C RECEPTOR 1-RELATED"/>
    <property type="match status" value="1"/>
</dbReference>
<dbReference type="GO" id="GO:0005886">
    <property type="term" value="C:plasma membrane"/>
    <property type="evidence" value="ECO:0007669"/>
    <property type="project" value="UniProtKB-SubCell"/>
</dbReference>
<keyword evidence="9 10" id="KW-0807">Transducer</keyword>
<feature type="transmembrane region" description="Helical" evidence="11">
    <location>
        <begin position="135"/>
        <end position="158"/>
    </location>
</feature>
<comment type="subcellular location">
    <subcellularLocation>
        <location evidence="1">Cell membrane</location>
        <topology evidence="1">Multi-pass membrane protein</topology>
    </subcellularLocation>
</comment>
<name>A0A7R9G9M5_9CRUS</name>
<gene>
    <name evidence="13" type="ORF">NMOB1V02_LOCUS2118</name>
</gene>
<evidence type="ECO:0000256" key="8">
    <source>
        <dbReference type="ARBA" id="ARBA00023170"/>
    </source>
</evidence>
<dbReference type="InterPro" id="IPR000276">
    <property type="entry name" value="GPCR_Rhodpsn"/>
</dbReference>
<organism evidence="13">
    <name type="scientific">Notodromas monacha</name>
    <dbReference type="NCBI Taxonomy" id="399045"/>
    <lineage>
        <taxon>Eukaryota</taxon>
        <taxon>Metazoa</taxon>
        <taxon>Ecdysozoa</taxon>
        <taxon>Arthropoda</taxon>
        <taxon>Crustacea</taxon>
        <taxon>Oligostraca</taxon>
        <taxon>Ostracoda</taxon>
        <taxon>Podocopa</taxon>
        <taxon>Podocopida</taxon>
        <taxon>Cypridocopina</taxon>
        <taxon>Cypridoidea</taxon>
        <taxon>Cyprididae</taxon>
        <taxon>Notodromas</taxon>
    </lineage>
</organism>
<keyword evidence="8 10" id="KW-0675">Receptor</keyword>
<dbReference type="Proteomes" id="UP000678499">
    <property type="component" value="Unassembled WGS sequence"/>
</dbReference>
<evidence type="ECO:0000256" key="9">
    <source>
        <dbReference type="ARBA" id="ARBA00023224"/>
    </source>
</evidence>
<evidence type="ECO:0000256" key="3">
    <source>
        <dbReference type="ARBA" id="ARBA00022475"/>
    </source>
</evidence>
<evidence type="ECO:0000259" key="12">
    <source>
        <dbReference type="PROSITE" id="PS50262"/>
    </source>
</evidence>
<evidence type="ECO:0000256" key="2">
    <source>
        <dbReference type="ARBA" id="ARBA00010663"/>
    </source>
</evidence>
<evidence type="ECO:0000256" key="5">
    <source>
        <dbReference type="ARBA" id="ARBA00022989"/>
    </source>
</evidence>
<protein>
    <recommendedName>
        <fullName evidence="12">G-protein coupled receptors family 1 profile domain-containing protein</fullName>
    </recommendedName>
</protein>
<dbReference type="GO" id="GO:0004930">
    <property type="term" value="F:G protein-coupled receptor activity"/>
    <property type="evidence" value="ECO:0007669"/>
    <property type="project" value="UniProtKB-KW"/>
</dbReference>
<keyword evidence="4 10" id="KW-0812">Transmembrane</keyword>
<keyword evidence="6 10" id="KW-0297">G-protein coupled receptor</keyword>
<keyword evidence="3" id="KW-1003">Cell membrane</keyword>
<dbReference type="PANTHER" id="PTHR24229">
    <property type="entry name" value="NEUROPEPTIDES RECEPTOR"/>
    <property type="match status" value="1"/>
</dbReference>
<feature type="transmembrane region" description="Helical" evidence="11">
    <location>
        <begin position="88"/>
        <end position="107"/>
    </location>
</feature>
<feature type="transmembrane region" description="Helical" evidence="11">
    <location>
        <begin position="224"/>
        <end position="246"/>
    </location>
</feature>
<evidence type="ECO:0000256" key="10">
    <source>
        <dbReference type="RuleBase" id="RU000688"/>
    </source>
</evidence>
<feature type="transmembrane region" description="Helical" evidence="11">
    <location>
        <begin position="179"/>
        <end position="199"/>
    </location>
</feature>
<evidence type="ECO:0000256" key="11">
    <source>
        <dbReference type="SAM" id="Phobius"/>
    </source>
</evidence>
<dbReference type="SUPFAM" id="SSF81321">
    <property type="entry name" value="Family A G protein-coupled receptor-like"/>
    <property type="match status" value="1"/>
</dbReference>
<evidence type="ECO:0000313" key="14">
    <source>
        <dbReference type="Proteomes" id="UP000678499"/>
    </source>
</evidence>
<evidence type="ECO:0000256" key="4">
    <source>
        <dbReference type="ARBA" id="ARBA00022692"/>
    </source>
</evidence>
<dbReference type="PROSITE" id="PS50262">
    <property type="entry name" value="G_PROTEIN_RECEP_F1_2"/>
    <property type="match status" value="1"/>
</dbReference>
<comment type="similarity">
    <text evidence="2 10">Belongs to the G-protein coupled receptor 1 family.</text>
</comment>
<feature type="domain" description="G-protein coupled receptors family 1 profile" evidence="12">
    <location>
        <begin position="1"/>
        <end position="243"/>
    </location>
</feature>
<evidence type="ECO:0000256" key="6">
    <source>
        <dbReference type="ARBA" id="ARBA00023040"/>
    </source>
</evidence>